<evidence type="ECO:0000256" key="5">
    <source>
        <dbReference type="ARBA" id="ARBA00023163"/>
    </source>
</evidence>
<dbReference type="PANTHER" id="PTHR43133:SF8">
    <property type="entry name" value="RNA POLYMERASE SIGMA FACTOR HI_1459-RELATED"/>
    <property type="match status" value="1"/>
</dbReference>
<dbReference type="AlphaFoldDB" id="A0A7X0C6K3"/>
<sequence length="178" mass="19743">MREPRDPKELLEAAADDDQTAWDELESRFGPRMWAVARACGLNESDAADAVQGAWLRLLEHLHTIRDPAGVGAWLATTTRREAMLISRKDLTFAPRFDLVREPDPAAAVLEADSSRLLWKTVSSLNEPCRTLLQLVAADVGYQQVALRLGVPIGSVGPTRTRCLEKLRTLLSLQETVQ</sequence>
<dbReference type="InterPro" id="IPR039425">
    <property type="entry name" value="RNA_pol_sigma-70-like"/>
</dbReference>
<keyword evidence="3" id="KW-0731">Sigma factor</keyword>
<dbReference type="NCBIfam" id="TIGR02937">
    <property type="entry name" value="sigma70-ECF"/>
    <property type="match status" value="1"/>
</dbReference>
<dbReference type="Gene3D" id="1.10.10.10">
    <property type="entry name" value="Winged helix-like DNA-binding domain superfamily/Winged helix DNA-binding domain"/>
    <property type="match status" value="1"/>
</dbReference>
<dbReference type="Gene3D" id="1.10.1740.10">
    <property type="match status" value="1"/>
</dbReference>
<evidence type="ECO:0000256" key="1">
    <source>
        <dbReference type="ARBA" id="ARBA00010641"/>
    </source>
</evidence>
<accession>A0A7X0C6K3</accession>
<comment type="caution">
    <text evidence="7">The sequence shown here is derived from an EMBL/GenBank/DDBJ whole genome shotgun (WGS) entry which is preliminary data.</text>
</comment>
<keyword evidence="4" id="KW-0238">DNA-binding</keyword>
<dbReference type="InterPro" id="IPR007627">
    <property type="entry name" value="RNA_pol_sigma70_r2"/>
</dbReference>
<dbReference type="EMBL" id="JACHJB010000002">
    <property type="protein sequence ID" value="MBB6349479.1"/>
    <property type="molecule type" value="Genomic_DNA"/>
</dbReference>
<proteinExistence type="inferred from homology"/>
<dbReference type="Pfam" id="PF04542">
    <property type="entry name" value="Sigma70_r2"/>
    <property type="match status" value="1"/>
</dbReference>
<dbReference type="InterPro" id="IPR013324">
    <property type="entry name" value="RNA_pol_sigma_r3/r4-like"/>
</dbReference>
<dbReference type="SUPFAM" id="SSF88659">
    <property type="entry name" value="Sigma3 and sigma4 domains of RNA polymerase sigma factors"/>
    <property type="match status" value="1"/>
</dbReference>
<keyword evidence="5" id="KW-0804">Transcription</keyword>
<keyword evidence="2" id="KW-0805">Transcription regulation</keyword>
<evidence type="ECO:0000256" key="3">
    <source>
        <dbReference type="ARBA" id="ARBA00023082"/>
    </source>
</evidence>
<evidence type="ECO:0000259" key="6">
    <source>
        <dbReference type="Pfam" id="PF04542"/>
    </source>
</evidence>
<evidence type="ECO:0000256" key="4">
    <source>
        <dbReference type="ARBA" id="ARBA00023125"/>
    </source>
</evidence>
<dbReference type="GO" id="GO:0003677">
    <property type="term" value="F:DNA binding"/>
    <property type="evidence" value="ECO:0007669"/>
    <property type="project" value="UniProtKB-KW"/>
</dbReference>
<dbReference type="PANTHER" id="PTHR43133">
    <property type="entry name" value="RNA POLYMERASE ECF-TYPE SIGMA FACTO"/>
    <property type="match status" value="1"/>
</dbReference>
<organism evidence="7 8">
    <name type="scientific">Nonomuraea muscovyensis</name>
    <dbReference type="NCBI Taxonomy" id="1124761"/>
    <lineage>
        <taxon>Bacteria</taxon>
        <taxon>Bacillati</taxon>
        <taxon>Actinomycetota</taxon>
        <taxon>Actinomycetes</taxon>
        <taxon>Streptosporangiales</taxon>
        <taxon>Streptosporangiaceae</taxon>
        <taxon>Nonomuraea</taxon>
    </lineage>
</organism>
<dbReference type="Proteomes" id="UP000583800">
    <property type="component" value="Unassembled WGS sequence"/>
</dbReference>
<evidence type="ECO:0000313" key="7">
    <source>
        <dbReference type="EMBL" id="MBB6349479.1"/>
    </source>
</evidence>
<dbReference type="InterPro" id="IPR036388">
    <property type="entry name" value="WH-like_DNA-bd_sf"/>
</dbReference>
<protein>
    <submittedName>
        <fullName evidence="7">RNA polymerase sigma factor (Sigma-70 family)</fullName>
    </submittedName>
</protein>
<dbReference type="GO" id="GO:0006352">
    <property type="term" value="P:DNA-templated transcription initiation"/>
    <property type="evidence" value="ECO:0007669"/>
    <property type="project" value="InterPro"/>
</dbReference>
<dbReference type="RefSeq" id="WP_185087042.1">
    <property type="nucleotide sequence ID" value="NZ_JACHJB010000002.1"/>
</dbReference>
<gene>
    <name evidence="7" type="ORF">FHU36_006024</name>
</gene>
<evidence type="ECO:0000313" key="8">
    <source>
        <dbReference type="Proteomes" id="UP000583800"/>
    </source>
</evidence>
<dbReference type="InterPro" id="IPR013325">
    <property type="entry name" value="RNA_pol_sigma_r2"/>
</dbReference>
<reference evidence="7 8" key="1">
    <citation type="submission" date="2020-08" db="EMBL/GenBank/DDBJ databases">
        <title>Sequencing the genomes of 1000 actinobacteria strains.</title>
        <authorList>
            <person name="Klenk H.-P."/>
        </authorList>
    </citation>
    <scope>NUCLEOTIDE SEQUENCE [LARGE SCALE GENOMIC DNA]</scope>
    <source>
        <strain evidence="7 8">DSM 45913</strain>
    </source>
</reference>
<comment type="similarity">
    <text evidence="1">Belongs to the sigma-70 factor family. ECF subfamily.</text>
</comment>
<dbReference type="InterPro" id="IPR014284">
    <property type="entry name" value="RNA_pol_sigma-70_dom"/>
</dbReference>
<evidence type="ECO:0000256" key="2">
    <source>
        <dbReference type="ARBA" id="ARBA00023015"/>
    </source>
</evidence>
<dbReference type="SUPFAM" id="SSF88946">
    <property type="entry name" value="Sigma2 domain of RNA polymerase sigma factors"/>
    <property type="match status" value="1"/>
</dbReference>
<keyword evidence="8" id="KW-1185">Reference proteome</keyword>
<feature type="domain" description="RNA polymerase sigma-70 region 2" evidence="6">
    <location>
        <begin position="28"/>
        <end position="83"/>
    </location>
</feature>
<name>A0A7X0C6K3_9ACTN</name>
<dbReference type="GO" id="GO:0016987">
    <property type="term" value="F:sigma factor activity"/>
    <property type="evidence" value="ECO:0007669"/>
    <property type="project" value="UniProtKB-KW"/>
</dbReference>